<evidence type="ECO:0000313" key="3">
    <source>
        <dbReference type="EMBL" id="XCI82111.1"/>
    </source>
</evidence>
<dbReference type="PANTHER" id="PTHR41386">
    <property type="entry name" value="INTEGRAL MEMBRANE PROTEIN-RELATED"/>
    <property type="match status" value="1"/>
</dbReference>
<dbReference type="EMBL" id="JAKJPQ010000021">
    <property type="protein sequence ID" value="MCI2263778.1"/>
    <property type="molecule type" value="Genomic_DNA"/>
</dbReference>
<evidence type="ECO:0000313" key="4">
    <source>
        <dbReference type="Proteomes" id="UP001430647"/>
    </source>
</evidence>
<keyword evidence="1" id="KW-1133">Transmembrane helix</keyword>
<protein>
    <submittedName>
        <fullName evidence="3">DUF1003 domain-containing protein</fullName>
    </submittedName>
</protein>
<dbReference type="EMBL" id="CP131914">
    <property type="protein sequence ID" value="XCI82111.1"/>
    <property type="molecule type" value="Genomic_DNA"/>
</dbReference>
<dbReference type="AlphaFoldDB" id="A0AAU8IAI3"/>
<feature type="transmembrane region" description="Helical" evidence="1">
    <location>
        <begin position="71"/>
        <end position="94"/>
    </location>
</feature>
<gene>
    <name evidence="2" type="ORF">L3V74_19805</name>
    <name evidence="3" type="ORF">Q7W82_08200</name>
</gene>
<reference evidence="2" key="2">
    <citation type="submission" date="2022-01" db="EMBL/GenBank/DDBJ databases">
        <authorList>
            <person name="Rana R."/>
            <person name="Patil P.B."/>
        </authorList>
    </citation>
    <scope>NUCLEOTIDE SEQUENCE</scope>
    <source>
        <strain evidence="2">PPL560</strain>
    </source>
</reference>
<evidence type="ECO:0000313" key="2">
    <source>
        <dbReference type="EMBL" id="MCI2263778.1"/>
    </source>
</evidence>
<dbReference type="PANTHER" id="PTHR41386:SF1">
    <property type="entry name" value="MEMBRANE PROTEIN"/>
    <property type="match status" value="1"/>
</dbReference>
<evidence type="ECO:0000256" key="1">
    <source>
        <dbReference type="SAM" id="Phobius"/>
    </source>
</evidence>
<keyword evidence="1" id="KW-0812">Transmembrane</keyword>
<feature type="transmembrane region" description="Helical" evidence="1">
    <location>
        <begin position="106"/>
        <end position="128"/>
    </location>
</feature>
<dbReference type="InterPro" id="IPR010406">
    <property type="entry name" value="DUF1003"/>
</dbReference>
<dbReference type="Pfam" id="PF06210">
    <property type="entry name" value="DUF1003"/>
    <property type="match status" value="1"/>
</dbReference>
<reference evidence="3" key="3">
    <citation type="submission" date="2023-08" db="EMBL/GenBank/DDBJ databases">
        <title>Complete genome sequence of Xanthomonas indica.</title>
        <authorList>
            <person name="Patil P.B."/>
            <person name="Rana R."/>
        </authorList>
    </citation>
    <scope>NUCLEOTIDE SEQUENCE</scope>
    <source>
        <strain evidence="3">PPL560</strain>
    </source>
</reference>
<accession>A0AAU8IAI3</accession>
<dbReference type="Proteomes" id="UP001430647">
    <property type="component" value="Unassembled WGS sequence"/>
</dbReference>
<proteinExistence type="predicted"/>
<keyword evidence="4" id="KW-1185">Reference proteome</keyword>
<reference evidence="2 4" key="1">
    <citation type="journal article" date="2022" name="Curr. Microbiol.">
        <title>Xanthomonas indica sp. nov., a Novel Member of Non-Pathogenic Xanthomonas Community from Healthy Rice Seeds.</title>
        <authorList>
            <person name="Rana R."/>
            <person name="Madhavan V.N."/>
            <person name="Saroha T."/>
            <person name="Bansal K."/>
            <person name="Kaur A."/>
            <person name="Sonti R.V."/>
            <person name="Patel H.K."/>
            <person name="Patil P.B."/>
        </authorList>
    </citation>
    <scope>NUCLEOTIDE SEQUENCE [LARGE SCALE GENOMIC DNA]</scope>
    <source>
        <strain evidence="2 4">PPL560</strain>
    </source>
</reference>
<sequence length="202" mass="22927">MNTQASAASFLRSRIDRRQTARHLLQTELDKLSEAEREVVERFIAKRHVARDIVKQADRDRSLGERVADRVAAIGGSWSFIIGFCVVLLGWIVLNSLVLAHAFDPYPYILLNLCLSCLAAIQAPVIMMSQNRQAAVDRLHAQNDYEVNIKAELEILQVHEKLNQLREQDWATLVELQNRQILMLQQLLERAGVSPPPQPQAT</sequence>
<name>A0AAU8IAI3_9XANT</name>
<keyword evidence="1" id="KW-0472">Membrane</keyword>
<organism evidence="3">
    <name type="scientific">Xanthomonas indica</name>
    <dbReference type="NCBI Taxonomy" id="2912242"/>
    <lineage>
        <taxon>Bacteria</taxon>
        <taxon>Pseudomonadati</taxon>
        <taxon>Pseudomonadota</taxon>
        <taxon>Gammaproteobacteria</taxon>
        <taxon>Lysobacterales</taxon>
        <taxon>Lysobacteraceae</taxon>
        <taxon>Xanthomonas</taxon>
    </lineage>
</organism>
<dbReference type="KEGG" id="xin:Q7W82_08200"/>
<dbReference type="RefSeq" id="WP_242161416.1">
    <property type="nucleotide sequence ID" value="NZ_CP131914.1"/>
</dbReference>